<keyword evidence="2" id="KW-0472">Membrane</keyword>
<protein>
    <submittedName>
        <fullName evidence="4">Uncharacterized protein</fullName>
    </submittedName>
</protein>
<feature type="chain" id="PRO_5002869973" evidence="3">
    <location>
        <begin position="24"/>
        <end position="215"/>
    </location>
</feature>
<evidence type="ECO:0000313" key="4">
    <source>
        <dbReference type="EMBL" id="EED89336.1"/>
    </source>
</evidence>
<feature type="region of interest" description="Disordered" evidence="1">
    <location>
        <begin position="68"/>
        <end position="88"/>
    </location>
</feature>
<proteinExistence type="predicted"/>
<accession>B8CBK9</accession>
<dbReference type="eggNOG" id="ENOG502SV0F">
    <property type="taxonomic scope" value="Eukaryota"/>
</dbReference>
<dbReference type="Proteomes" id="UP000001449">
    <property type="component" value="Chromosome 13"/>
</dbReference>
<reference evidence="4 5" key="2">
    <citation type="journal article" date="2008" name="Nature">
        <title>The Phaeodactylum genome reveals the evolutionary history of diatom genomes.</title>
        <authorList>
            <person name="Bowler C."/>
            <person name="Allen A.E."/>
            <person name="Badger J.H."/>
            <person name="Grimwood J."/>
            <person name="Jabbari K."/>
            <person name="Kuo A."/>
            <person name="Maheswari U."/>
            <person name="Martens C."/>
            <person name="Maumus F."/>
            <person name="Otillar R.P."/>
            <person name="Rayko E."/>
            <person name="Salamov A."/>
            <person name="Vandepoele K."/>
            <person name="Beszteri B."/>
            <person name="Gruber A."/>
            <person name="Heijde M."/>
            <person name="Katinka M."/>
            <person name="Mock T."/>
            <person name="Valentin K."/>
            <person name="Verret F."/>
            <person name="Berges J.A."/>
            <person name="Brownlee C."/>
            <person name="Cadoret J.P."/>
            <person name="Chiovitti A."/>
            <person name="Choi C.J."/>
            <person name="Coesel S."/>
            <person name="De Martino A."/>
            <person name="Detter J.C."/>
            <person name="Durkin C."/>
            <person name="Falciatore A."/>
            <person name="Fournet J."/>
            <person name="Haruta M."/>
            <person name="Huysman M.J."/>
            <person name="Jenkins B.D."/>
            <person name="Jiroutova K."/>
            <person name="Jorgensen R.E."/>
            <person name="Joubert Y."/>
            <person name="Kaplan A."/>
            <person name="Kroger N."/>
            <person name="Kroth P.G."/>
            <person name="La Roche J."/>
            <person name="Lindquist E."/>
            <person name="Lommer M."/>
            <person name="Martin-Jezequel V."/>
            <person name="Lopez P.J."/>
            <person name="Lucas S."/>
            <person name="Mangogna M."/>
            <person name="McGinnis K."/>
            <person name="Medlin L.K."/>
            <person name="Montsant A."/>
            <person name="Oudot-Le Secq M.P."/>
            <person name="Napoli C."/>
            <person name="Obornik M."/>
            <person name="Parker M.S."/>
            <person name="Petit J.L."/>
            <person name="Porcel B.M."/>
            <person name="Poulsen N."/>
            <person name="Robison M."/>
            <person name="Rychlewski L."/>
            <person name="Rynearson T.A."/>
            <person name="Schmutz J."/>
            <person name="Shapiro H."/>
            <person name="Siaut M."/>
            <person name="Stanley M."/>
            <person name="Sussman M.R."/>
            <person name="Taylor A.R."/>
            <person name="Vardi A."/>
            <person name="von Dassow P."/>
            <person name="Vyverman W."/>
            <person name="Willis A."/>
            <person name="Wyrwicz L.S."/>
            <person name="Rokhsar D.S."/>
            <person name="Weissenbach J."/>
            <person name="Armbrust E.V."/>
            <person name="Green B.R."/>
            <person name="Van de Peer Y."/>
            <person name="Grigoriev I.V."/>
        </authorList>
    </citation>
    <scope>NUCLEOTIDE SEQUENCE [LARGE SCALE GENOMIC DNA]</scope>
    <source>
        <strain evidence="4 5">CCMP1335</strain>
    </source>
</reference>
<dbReference type="EMBL" id="CM000648">
    <property type="protein sequence ID" value="EED89336.1"/>
    <property type="molecule type" value="Genomic_DNA"/>
</dbReference>
<dbReference type="KEGG" id="tps:THAPSDRAFT_9529"/>
<dbReference type="RefSeq" id="XP_002293600.1">
    <property type="nucleotide sequence ID" value="XM_002293564.1"/>
</dbReference>
<dbReference type="HOGENOM" id="CLU_1285605_0_0_1"/>
<dbReference type="AlphaFoldDB" id="B8CBK9"/>
<feature type="transmembrane region" description="Helical" evidence="2">
    <location>
        <begin position="194"/>
        <end position="212"/>
    </location>
</feature>
<evidence type="ECO:0000313" key="5">
    <source>
        <dbReference type="Proteomes" id="UP000001449"/>
    </source>
</evidence>
<dbReference type="PaxDb" id="35128-Thaps9529"/>
<evidence type="ECO:0000256" key="1">
    <source>
        <dbReference type="SAM" id="MobiDB-lite"/>
    </source>
</evidence>
<keyword evidence="3" id="KW-0732">Signal</keyword>
<dbReference type="OMA" id="IRDWPQQ"/>
<feature type="compositionally biased region" description="Low complexity" evidence="1">
    <location>
        <begin position="71"/>
        <end position="83"/>
    </location>
</feature>
<sequence>MQSLYPILNTLSLLSMTVSSSVAFVHLSMVPSTSSSIHHQTHNSRLLSPSTQSVSLAIATATCQAMHDSPSSTTLSATSNNNNKDNTVQITYPTSEDAASMGIRDWPQQFKSKPWSESISEGQIATRYILNGKGRVTINYFNQFTGEEEWRRDERVYPGTLVEVDGEATLSWVVDDEREGMIVLTPGFEEGGKFALVLGLLIVFCAGLFAGGGGF</sequence>
<gene>
    <name evidence="4" type="ORF">THAPSDRAFT_9529</name>
</gene>
<evidence type="ECO:0000256" key="3">
    <source>
        <dbReference type="SAM" id="SignalP"/>
    </source>
</evidence>
<dbReference type="GeneID" id="7446959"/>
<keyword evidence="2" id="KW-1133">Transmembrane helix</keyword>
<dbReference type="InParanoid" id="B8CBK9"/>
<organism evidence="4 5">
    <name type="scientific">Thalassiosira pseudonana</name>
    <name type="common">Marine diatom</name>
    <name type="synonym">Cyclotella nana</name>
    <dbReference type="NCBI Taxonomy" id="35128"/>
    <lineage>
        <taxon>Eukaryota</taxon>
        <taxon>Sar</taxon>
        <taxon>Stramenopiles</taxon>
        <taxon>Ochrophyta</taxon>
        <taxon>Bacillariophyta</taxon>
        <taxon>Coscinodiscophyceae</taxon>
        <taxon>Thalassiosirophycidae</taxon>
        <taxon>Thalassiosirales</taxon>
        <taxon>Thalassiosiraceae</taxon>
        <taxon>Thalassiosira</taxon>
    </lineage>
</organism>
<keyword evidence="2" id="KW-0812">Transmembrane</keyword>
<evidence type="ECO:0000256" key="2">
    <source>
        <dbReference type="SAM" id="Phobius"/>
    </source>
</evidence>
<keyword evidence="5" id="KW-1185">Reference proteome</keyword>
<reference evidence="4 5" key="1">
    <citation type="journal article" date="2004" name="Science">
        <title>The genome of the diatom Thalassiosira pseudonana: ecology, evolution, and metabolism.</title>
        <authorList>
            <person name="Armbrust E.V."/>
            <person name="Berges J.A."/>
            <person name="Bowler C."/>
            <person name="Green B.R."/>
            <person name="Martinez D."/>
            <person name="Putnam N.H."/>
            <person name="Zhou S."/>
            <person name="Allen A.E."/>
            <person name="Apt K.E."/>
            <person name="Bechner M."/>
            <person name="Brzezinski M.A."/>
            <person name="Chaal B.K."/>
            <person name="Chiovitti A."/>
            <person name="Davis A.K."/>
            <person name="Demarest M.S."/>
            <person name="Detter J.C."/>
            <person name="Glavina T."/>
            <person name="Goodstein D."/>
            <person name="Hadi M.Z."/>
            <person name="Hellsten U."/>
            <person name="Hildebrand M."/>
            <person name="Jenkins B.D."/>
            <person name="Jurka J."/>
            <person name="Kapitonov V.V."/>
            <person name="Kroger N."/>
            <person name="Lau W.W."/>
            <person name="Lane T.W."/>
            <person name="Larimer F.W."/>
            <person name="Lippmeier J.C."/>
            <person name="Lucas S."/>
            <person name="Medina M."/>
            <person name="Montsant A."/>
            <person name="Obornik M."/>
            <person name="Parker M.S."/>
            <person name="Palenik B."/>
            <person name="Pazour G.J."/>
            <person name="Richardson P.M."/>
            <person name="Rynearson T.A."/>
            <person name="Saito M.A."/>
            <person name="Schwartz D.C."/>
            <person name="Thamatrakoln K."/>
            <person name="Valentin K."/>
            <person name="Vardi A."/>
            <person name="Wilkerson F.P."/>
            <person name="Rokhsar D.S."/>
        </authorList>
    </citation>
    <scope>NUCLEOTIDE SEQUENCE [LARGE SCALE GENOMIC DNA]</scope>
    <source>
        <strain evidence="4 5">CCMP1335</strain>
    </source>
</reference>
<name>B8CBK9_THAPS</name>
<feature type="signal peptide" evidence="3">
    <location>
        <begin position="1"/>
        <end position="23"/>
    </location>
</feature>